<reference evidence="2" key="2">
    <citation type="journal article" date="2007" name="Nature">
        <title>Evolution of genes and genomes on the Drosophila phylogeny.</title>
        <authorList>
            <consortium name="Drosophila 12 Genomes Consortium"/>
            <person name="Clark A.G."/>
            <person name="Eisen M.B."/>
            <person name="Smith D.R."/>
            <person name="Bergman C.M."/>
            <person name="Oliver B."/>
            <person name="Markow T.A."/>
            <person name="Kaufman T.C."/>
            <person name="Kellis M."/>
            <person name="Gelbart W."/>
            <person name="Iyer V.N."/>
            <person name="Pollard D.A."/>
            <person name="Sackton T.B."/>
            <person name="Larracuente A.M."/>
            <person name="Singh N.D."/>
            <person name="Abad J.P."/>
            <person name="Abt D.N."/>
            <person name="Adryan B."/>
            <person name="Aguade M."/>
            <person name="Akashi H."/>
            <person name="Anderson W.W."/>
            <person name="Aquadro C.F."/>
            <person name="Ardell D.H."/>
            <person name="Arguello R."/>
            <person name="Artieri C.G."/>
            <person name="Barbash D.A."/>
            <person name="Barker D."/>
            <person name="Barsanti P."/>
            <person name="Batterham P."/>
            <person name="Batzoglou S."/>
            <person name="Begun D."/>
            <person name="Bhutkar A."/>
            <person name="Blanco E."/>
            <person name="Bosak S.A."/>
            <person name="Bradley R.K."/>
            <person name="Brand A.D."/>
            <person name="Brent M.R."/>
            <person name="Brooks A.N."/>
            <person name="Brown R.H."/>
            <person name="Butlin R.K."/>
            <person name="Caggese C."/>
            <person name="Calvi B.R."/>
            <person name="Bernardo de Carvalho A."/>
            <person name="Caspi A."/>
            <person name="Castrezana S."/>
            <person name="Celniker S.E."/>
            <person name="Chang J.L."/>
            <person name="Chapple C."/>
            <person name="Chatterji S."/>
            <person name="Chinwalla A."/>
            <person name="Civetta A."/>
            <person name="Clifton S.W."/>
            <person name="Comeron J.M."/>
            <person name="Costello J.C."/>
            <person name="Coyne J.A."/>
            <person name="Daub J."/>
            <person name="David R.G."/>
            <person name="Delcher A.L."/>
            <person name="Delehaunty K."/>
            <person name="Do C.B."/>
            <person name="Ebling H."/>
            <person name="Edwards K."/>
            <person name="Eickbush T."/>
            <person name="Evans J.D."/>
            <person name="Filipski A."/>
            <person name="Findeiss S."/>
            <person name="Freyhult E."/>
            <person name="Fulton L."/>
            <person name="Fulton R."/>
            <person name="Garcia A.C."/>
            <person name="Gardiner A."/>
            <person name="Garfield D.A."/>
            <person name="Garvin B.E."/>
            <person name="Gibson G."/>
            <person name="Gilbert D."/>
            <person name="Gnerre S."/>
            <person name="Godfrey J."/>
            <person name="Good R."/>
            <person name="Gotea V."/>
            <person name="Gravely B."/>
            <person name="Greenberg A.J."/>
            <person name="Griffiths-Jones S."/>
            <person name="Gross S."/>
            <person name="Guigo R."/>
            <person name="Gustafson E.A."/>
            <person name="Haerty W."/>
            <person name="Hahn M.W."/>
            <person name="Halligan D.L."/>
            <person name="Halpern A.L."/>
            <person name="Halter G.M."/>
            <person name="Han M.V."/>
            <person name="Heger A."/>
            <person name="Hillier L."/>
            <person name="Hinrichs A.S."/>
            <person name="Holmes I."/>
            <person name="Hoskins R.A."/>
            <person name="Hubisz M.J."/>
            <person name="Hultmark D."/>
            <person name="Huntley M.A."/>
            <person name="Jaffe D.B."/>
            <person name="Jagadeeshan S."/>
            <person name="Jeck W.R."/>
            <person name="Johnson J."/>
            <person name="Jones C.D."/>
            <person name="Jordan W.C."/>
            <person name="Karpen G.H."/>
            <person name="Kataoka E."/>
            <person name="Keightley P.D."/>
            <person name="Kheradpour P."/>
            <person name="Kirkness E.F."/>
            <person name="Koerich L.B."/>
            <person name="Kristiansen K."/>
            <person name="Kudrna D."/>
            <person name="Kulathinal R.J."/>
            <person name="Kumar S."/>
            <person name="Kwok R."/>
            <person name="Lander E."/>
            <person name="Langley C.H."/>
            <person name="Lapoint R."/>
            <person name="Lazzaro B.P."/>
            <person name="Lee S.J."/>
            <person name="Levesque L."/>
            <person name="Li R."/>
            <person name="Lin C.F."/>
            <person name="Lin M.F."/>
            <person name="Lindblad-Toh K."/>
            <person name="Llopart A."/>
            <person name="Long M."/>
            <person name="Low L."/>
            <person name="Lozovsky E."/>
            <person name="Lu J."/>
            <person name="Luo M."/>
            <person name="Machado C.A."/>
            <person name="Makalowski W."/>
            <person name="Marzo M."/>
            <person name="Matsuda M."/>
            <person name="Matzkin L."/>
            <person name="McAllister B."/>
            <person name="McBride C.S."/>
            <person name="McKernan B."/>
            <person name="McKernan K."/>
            <person name="Mendez-Lago M."/>
            <person name="Minx P."/>
            <person name="Mollenhauer M.U."/>
            <person name="Montooth K."/>
            <person name="Mount S.M."/>
            <person name="Mu X."/>
            <person name="Myers E."/>
            <person name="Negre B."/>
            <person name="Newfeld S."/>
            <person name="Nielsen R."/>
            <person name="Noor M.A."/>
            <person name="O'Grady P."/>
            <person name="Pachter L."/>
            <person name="Papaceit M."/>
            <person name="Parisi M.J."/>
            <person name="Parisi M."/>
            <person name="Parts L."/>
            <person name="Pedersen J.S."/>
            <person name="Pesole G."/>
            <person name="Phillippy A.M."/>
            <person name="Ponting C.P."/>
            <person name="Pop M."/>
            <person name="Porcelli D."/>
            <person name="Powell J.R."/>
            <person name="Prohaska S."/>
            <person name="Pruitt K."/>
            <person name="Puig M."/>
            <person name="Quesneville H."/>
            <person name="Ram K.R."/>
            <person name="Rand D."/>
            <person name="Rasmussen M.D."/>
            <person name="Reed L.K."/>
            <person name="Reenan R."/>
            <person name="Reily A."/>
            <person name="Remington K.A."/>
            <person name="Rieger T.T."/>
            <person name="Ritchie M.G."/>
            <person name="Robin C."/>
            <person name="Rogers Y.H."/>
            <person name="Rohde C."/>
            <person name="Rozas J."/>
            <person name="Rubenfield M.J."/>
            <person name="Ruiz A."/>
            <person name="Russo S."/>
            <person name="Salzberg S.L."/>
            <person name="Sanchez-Gracia A."/>
            <person name="Saranga D.J."/>
            <person name="Sato H."/>
            <person name="Schaeffer S.W."/>
            <person name="Schatz M.C."/>
            <person name="Schlenke T."/>
            <person name="Schwartz R."/>
            <person name="Segarra C."/>
            <person name="Singh R.S."/>
            <person name="Sirot L."/>
            <person name="Sirota M."/>
            <person name="Sisneros N.B."/>
            <person name="Smith C.D."/>
            <person name="Smith T.F."/>
            <person name="Spieth J."/>
            <person name="Stage D.E."/>
            <person name="Stark A."/>
            <person name="Stephan W."/>
            <person name="Strausberg R.L."/>
            <person name="Strempel S."/>
            <person name="Sturgill D."/>
            <person name="Sutton G."/>
            <person name="Sutton G.G."/>
            <person name="Tao W."/>
            <person name="Teichmann S."/>
            <person name="Tobari Y.N."/>
            <person name="Tomimura Y."/>
            <person name="Tsolas J.M."/>
            <person name="Valente V.L."/>
            <person name="Venter E."/>
            <person name="Venter J.C."/>
            <person name="Vicario S."/>
            <person name="Vieira F.G."/>
            <person name="Vilella A.J."/>
            <person name="Villasante A."/>
            <person name="Walenz B."/>
            <person name="Wang J."/>
            <person name="Wasserman M."/>
            <person name="Watts T."/>
            <person name="Wilson D."/>
            <person name="Wilson R.K."/>
            <person name="Wing R.A."/>
            <person name="Wolfner M.F."/>
            <person name="Wong A."/>
            <person name="Wong G.K."/>
            <person name="Wu C.I."/>
            <person name="Wu G."/>
            <person name="Yamamoto D."/>
            <person name="Yang H.P."/>
            <person name="Yang S.P."/>
            <person name="Yorke J.A."/>
            <person name="Yoshida K."/>
            <person name="Zdobnov E."/>
            <person name="Zhang P."/>
            <person name="Zhang Y."/>
            <person name="Zimin A.V."/>
            <person name="Baldwin J."/>
            <person name="Abdouelleil A."/>
            <person name="Abdulkadir J."/>
            <person name="Abebe A."/>
            <person name="Abera B."/>
            <person name="Abreu J."/>
            <person name="Acer S.C."/>
            <person name="Aftuck L."/>
            <person name="Alexander A."/>
            <person name="An P."/>
            <person name="Anderson E."/>
            <person name="Anderson S."/>
            <person name="Arachi H."/>
            <person name="Azer M."/>
            <person name="Bachantsang P."/>
            <person name="Barry A."/>
            <person name="Bayul T."/>
            <person name="Berlin A."/>
            <person name="Bessette D."/>
            <person name="Bloom T."/>
            <person name="Blye J."/>
            <person name="Boguslavskiy L."/>
            <person name="Bonnet C."/>
            <person name="Boukhgalter B."/>
            <person name="Bourzgui I."/>
            <person name="Brown A."/>
            <person name="Cahill P."/>
            <person name="Channer S."/>
            <person name="Cheshatsang Y."/>
            <person name="Chuda L."/>
            <person name="Citroen M."/>
            <person name="Collymore A."/>
            <person name="Cooke P."/>
            <person name="Costello M."/>
            <person name="D'Aco K."/>
            <person name="Daza R."/>
            <person name="De Haan G."/>
            <person name="DeGray S."/>
            <person name="DeMaso C."/>
            <person name="Dhargay N."/>
            <person name="Dooley K."/>
            <person name="Dooley E."/>
            <person name="Doricent M."/>
            <person name="Dorje P."/>
            <person name="Dorjee K."/>
            <person name="Dupes A."/>
            <person name="Elong R."/>
            <person name="Falk J."/>
            <person name="Farina A."/>
            <person name="Faro S."/>
            <person name="Ferguson D."/>
            <person name="Fisher S."/>
            <person name="Foley C.D."/>
            <person name="Franke A."/>
            <person name="Friedrich D."/>
            <person name="Gadbois L."/>
            <person name="Gearin G."/>
            <person name="Gearin C.R."/>
            <person name="Giannoukos G."/>
            <person name="Goode T."/>
            <person name="Graham J."/>
            <person name="Grandbois E."/>
            <person name="Grewal S."/>
            <person name="Gyaltsen K."/>
            <person name="Hafez N."/>
            <person name="Hagos B."/>
            <person name="Hall J."/>
            <person name="Henson C."/>
            <person name="Hollinger A."/>
            <person name="Honan T."/>
            <person name="Huard M.D."/>
            <person name="Hughes L."/>
            <person name="Hurhula B."/>
            <person name="Husby M.E."/>
            <person name="Kamat A."/>
            <person name="Kanga B."/>
            <person name="Kashin S."/>
            <person name="Khazanovich D."/>
            <person name="Kisner P."/>
            <person name="Lance K."/>
            <person name="Lara M."/>
            <person name="Lee W."/>
            <person name="Lennon N."/>
            <person name="Letendre F."/>
            <person name="LeVine R."/>
            <person name="Lipovsky A."/>
            <person name="Liu X."/>
            <person name="Liu J."/>
            <person name="Liu S."/>
            <person name="Lokyitsang T."/>
            <person name="Lokyitsang Y."/>
            <person name="Lubonja R."/>
            <person name="Lui A."/>
            <person name="MacDonald P."/>
            <person name="Magnisalis V."/>
            <person name="Maru K."/>
            <person name="Matthews C."/>
            <person name="McCusker W."/>
            <person name="McDonough S."/>
            <person name="Mehta T."/>
            <person name="Meldrim J."/>
            <person name="Meneus L."/>
            <person name="Mihai O."/>
            <person name="Mihalev A."/>
            <person name="Mihova T."/>
            <person name="Mittelman R."/>
            <person name="Mlenga V."/>
            <person name="Montmayeur A."/>
            <person name="Mulrain L."/>
            <person name="Navidi A."/>
            <person name="Naylor J."/>
            <person name="Negash T."/>
            <person name="Nguyen T."/>
            <person name="Nguyen N."/>
            <person name="Nicol R."/>
            <person name="Norbu C."/>
            <person name="Norbu N."/>
            <person name="Novod N."/>
            <person name="O'Neill B."/>
            <person name="Osman S."/>
            <person name="Markiewicz E."/>
            <person name="Oyono O.L."/>
            <person name="Patti C."/>
            <person name="Phunkhang P."/>
            <person name="Pierre F."/>
            <person name="Priest M."/>
            <person name="Raghuraman S."/>
            <person name="Rege F."/>
            <person name="Reyes R."/>
            <person name="Rise C."/>
            <person name="Rogov P."/>
            <person name="Ross K."/>
            <person name="Ryan E."/>
            <person name="Settipalli S."/>
            <person name="Shea T."/>
            <person name="Sherpa N."/>
            <person name="Shi L."/>
            <person name="Shih D."/>
            <person name="Sparrow T."/>
            <person name="Spaulding J."/>
            <person name="Stalker J."/>
            <person name="Stange-Thomann N."/>
            <person name="Stavropoulos S."/>
            <person name="Stone C."/>
            <person name="Strader C."/>
            <person name="Tesfaye S."/>
            <person name="Thomson T."/>
            <person name="Thoulutsang Y."/>
            <person name="Thoulutsang D."/>
            <person name="Topham K."/>
            <person name="Topping I."/>
            <person name="Tsamla T."/>
            <person name="Vassiliev H."/>
            <person name="Vo A."/>
            <person name="Wangchuk T."/>
            <person name="Wangdi T."/>
            <person name="Weiand M."/>
            <person name="Wilkinson J."/>
            <person name="Wilson A."/>
            <person name="Yadav S."/>
            <person name="Young G."/>
            <person name="Yu Q."/>
            <person name="Zembek L."/>
            <person name="Zhong D."/>
            <person name="Zimmer A."/>
            <person name="Zwirko Z."/>
            <person name="Jaffe D.B."/>
            <person name="Alvarez P."/>
            <person name="Brockman W."/>
            <person name="Butler J."/>
            <person name="Chin C."/>
            <person name="Gnerre S."/>
            <person name="Grabherr M."/>
            <person name="Kleber M."/>
            <person name="Mauceli E."/>
            <person name="MacCallum I."/>
        </authorList>
    </citation>
    <scope>NUCLEOTIDE SEQUENCE [LARGE SCALE GENOMIC DNA]</scope>
    <source>
        <strain evidence="2">MV2-25</strain>
    </source>
</reference>
<reference evidence="2" key="3">
    <citation type="journal article" date="2012" name="PLoS ONE">
        <title>Mind the gap: upgrading genomes with Pacific Biosciences RS long-read sequencing technology.</title>
        <authorList>
            <person name="English A.C."/>
            <person name="Richards S."/>
            <person name="Han Y."/>
            <person name="Wang M."/>
            <person name="Vee V."/>
            <person name="Qu J."/>
            <person name="Qin X."/>
            <person name="Muzny D.M."/>
            <person name="Reid J.G."/>
            <person name="Worley K.C."/>
            <person name="Gibbs R.A."/>
        </authorList>
    </citation>
    <scope>NUCLEOTIDE SEQUENCE</scope>
    <source>
        <strain evidence="2">MV2-25</strain>
    </source>
</reference>
<evidence type="ECO:0000256" key="1">
    <source>
        <dbReference type="SAM" id="SignalP"/>
    </source>
</evidence>
<name>A0A0R3P298_DROPS</name>
<evidence type="ECO:0000313" key="2">
    <source>
        <dbReference type="EMBL" id="KRT05363.1"/>
    </source>
</evidence>
<dbReference type="Bgee" id="FBgn0272834">
    <property type="expression patterns" value="Expressed in male reproductive system and 1 other cell type or tissue"/>
</dbReference>
<gene>
    <name evidence="2" type="primary">Dpse\GA32427</name>
    <name evidence="2" type="ORF">Dpse_GA32427</name>
</gene>
<sequence length="84" mass="9249">MRLHLVLLAALIGLAASEDDECLHICTNNSQEERKHCLHISVEKCWVPLSKCDMDVLNCTAKTEIAAEKAEIELCAGKTNICVP</sequence>
<protein>
    <recommendedName>
        <fullName evidence="3">Extracellular membrane protein CFEM domain-containing protein</fullName>
    </recommendedName>
</protein>
<reference evidence="2" key="1">
    <citation type="journal article" date="2005" name="Genome Res.">
        <title>Comparative genome sequencing of Drosophila pseudoobscura: chromosomal, gene, and cis-element evolution.</title>
        <authorList>
            <person name="Richards S."/>
            <person name="Liu Y."/>
            <person name="Bettencourt B.R."/>
            <person name="Hradecky P."/>
            <person name="Letovsky S."/>
            <person name="Nielsen R."/>
            <person name="Thornton K."/>
            <person name="Hubisz M.J."/>
            <person name="Chen R."/>
            <person name="Meisel R.P."/>
            <person name="Couronne O."/>
            <person name="Hua S."/>
            <person name="Smith M.A."/>
            <person name="Zhang P."/>
            <person name="Liu J."/>
            <person name="Bussemaker H.J."/>
            <person name="van Batenburg M.F."/>
            <person name="Howells S.L."/>
            <person name="Scherer S.E."/>
            <person name="Sodergren E."/>
            <person name="Matthews B.B."/>
            <person name="Crosby M.A."/>
            <person name="Schroeder A.J."/>
            <person name="Ortiz-Barrientos D."/>
            <person name="Rives C.M."/>
            <person name="Metzker M.L."/>
            <person name="Muzny D.M."/>
            <person name="Scott G."/>
            <person name="Steffen D."/>
            <person name="Wheeler D.A."/>
            <person name="Worley K.C."/>
            <person name="Havlak P."/>
            <person name="Durbin K.J."/>
            <person name="Egan A."/>
            <person name="Gill R."/>
            <person name="Hume J."/>
            <person name="Morgan M.B."/>
            <person name="Miner G."/>
            <person name="Hamilton C."/>
            <person name="Huang Y."/>
            <person name="Waldron L."/>
            <person name="Verduzco D."/>
            <person name="Clerc-Blankenburg K.P."/>
            <person name="Dubchak I."/>
            <person name="Noor M.A."/>
            <person name="Anderson W."/>
            <person name="White K.P."/>
            <person name="Clark A.G."/>
            <person name="Schaeffer S.W."/>
            <person name="Gelbart W."/>
            <person name="Weinstock G.M."/>
            <person name="Gibbs R.A."/>
        </authorList>
    </citation>
    <scope>NUCLEOTIDE SEQUENCE [LARGE SCALE GENOMIC DNA]</scope>
    <source>
        <strain evidence="2">MV2-25</strain>
    </source>
</reference>
<evidence type="ECO:0008006" key="3">
    <source>
        <dbReference type="Google" id="ProtNLM"/>
    </source>
</evidence>
<organism evidence="2">
    <name type="scientific">Drosophila pseudoobscura pseudoobscura</name>
    <name type="common">Fruit fly</name>
    <dbReference type="NCBI Taxonomy" id="46245"/>
    <lineage>
        <taxon>Eukaryota</taxon>
        <taxon>Metazoa</taxon>
        <taxon>Ecdysozoa</taxon>
        <taxon>Arthropoda</taxon>
        <taxon>Hexapoda</taxon>
        <taxon>Insecta</taxon>
        <taxon>Pterygota</taxon>
        <taxon>Neoptera</taxon>
        <taxon>Endopterygota</taxon>
        <taxon>Diptera</taxon>
        <taxon>Brachycera</taxon>
        <taxon>Muscomorpha</taxon>
        <taxon>Ephydroidea</taxon>
        <taxon>Drosophilidae</taxon>
        <taxon>Drosophila</taxon>
        <taxon>Sophophora</taxon>
    </lineage>
</organism>
<accession>A0A0R3P298</accession>
<feature type="chain" id="PRO_5006445998" description="Extracellular membrane protein CFEM domain-containing protein" evidence="1">
    <location>
        <begin position="18"/>
        <end position="84"/>
    </location>
</feature>
<keyword evidence="1" id="KW-0732">Signal</keyword>
<dbReference type="AlphaFoldDB" id="A0A0R3P298"/>
<dbReference type="EMBL" id="CH475925">
    <property type="protein sequence ID" value="KRT05363.1"/>
    <property type="molecule type" value="Genomic_DNA"/>
</dbReference>
<feature type="signal peptide" evidence="1">
    <location>
        <begin position="1"/>
        <end position="17"/>
    </location>
</feature>
<proteinExistence type="predicted"/>
<reference evidence="2" key="4">
    <citation type="submission" date="2015-11" db="EMBL/GenBank/DDBJ databases">
        <authorList>
            <consortium name="FlyBase"/>
        </authorList>
    </citation>
    <scope>NUCLEOTIDE SEQUENCE</scope>
    <source>
        <strain evidence="2">MV2-25</strain>
    </source>
</reference>